<dbReference type="EMBL" id="JAKZMM010000020">
    <property type="protein sequence ID" value="MCJ2380772.1"/>
    <property type="molecule type" value="Genomic_DNA"/>
</dbReference>
<evidence type="ECO:0000313" key="10">
    <source>
        <dbReference type="Proteomes" id="UP001165444"/>
    </source>
</evidence>
<proteinExistence type="inferred from homology"/>
<evidence type="ECO:0000259" key="8">
    <source>
        <dbReference type="Pfam" id="PF21252"/>
    </source>
</evidence>
<dbReference type="SUPFAM" id="SSF51735">
    <property type="entry name" value="NAD(P)-binding Rossmann-fold domains"/>
    <property type="match status" value="1"/>
</dbReference>
<evidence type="ECO:0000259" key="7">
    <source>
        <dbReference type="Pfam" id="PF01408"/>
    </source>
</evidence>
<dbReference type="InterPro" id="IPR049303">
    <property type="entry name" value="Glyco_hydro_109_C"/>
</dbReference>
<dbReference type="Pfam" id="PF01408">
    <property type="entry name" value="GFO_IDH_MocA"/>
    <property type="match status" value="1"/>
</dbReference>
<dbReference type="PANTHER" id="PTHR43818">
    <property type="entry name" value="BCDNA.GH03377"/>
    <property type="match status" value="1"/>
</dbReference>
<keyword evidence="4" id="KW-0520">NAD</keyword>
<evidence type="ECO:0000256" key="1">
    <source>
        <dbReference type="ARBA" id="ARBA00001911"/>
    </source>
</evidence>
<dbReference type="PANTHER" id="PTHR43818:SF1">
    <property type="entry name" value="GLYCOSYL HYDROLASE FAMILY 109 PROTEIN"/>
    <property type="match status" value="1"/>
</dbReference>
<feature type="signal peptide" evidence="6">
    <location>
        <begin position="1"/>
        <end position="26"/>
    </location>
</feature>
<dbReference type="Gene3D" id="3.30.360.10">
    <property type="entry name" value="Dihydrodipicolinate Reductase, domain 2"/>
    <property type="match status" value="1"/>
</dbReference>
<evidence type="ECO:0000256" key="5">
    <source>
        <dbReference type="ARBA" id="ARBA00023295"/>
    </source>
</evidence>
<feature type="domain" description="Glycosyl hydrolase 109 C-terminal" evidence="8">
    <location>
        <begin position="203"/>
        <end position="356"/>
    </location>
</feature>
<accession>A0ABT0C168</accession>
<dbReference type="InterPro" id="IPR050463">
    <property type="entry name" value="Gfo/Idh/MocA_oxidrdct_glycsds"/>
</dbReference>
<dbReference type="InterPro" id="IPR000683">
    <property type="entry name" value="Gfo/Idh/MocA-like_OxRdtase_N"/>
</dbReference>
<evidence type="ECO:0000256" key="6">
    <source>
        <dbReference type="SAM" id="SignalP"/>
    </source>
</evidence>
<name>A0ABT0C168_9BACT</name>
<evidence type="ECO:0000313" key="9">
    <source>
        <dbReference type="EMBL" id="MCJ2380772.1"/>
    </source>
</evidence>
<keyword evidence="5" id="KW-0326">Glycosidase</keyword>
<comment type="caution">
    <text evidence="9">The sequence shown here is derived from an EMBL/GenBank/DDBJ whole genome shotgun (WGS) entry which is preliminary data.</text>
</comment>
<keyword evidence="10" id="KW-1185">Reference proteome</keyword>
<evidence type="ECO:0000256" key="4">
    <source>
        <dbReference type="ARBA" id="ARBA00023027"/>
    </source>
</evidence>
<dbReference type="SUPFAM" id="SSF55347">
    <property type="entry name" value="Glyceraldehyde-3-phosphate dehydrogenase-like, C-terminal domain"/>
    <property type="match status" value="1"/>
</dbReference>
<keyword evidence="3" id="KW-0378">Hydrolase</keyword>
<protein>
    <submittedName>
        <fullName evidence="9">Gfo/Idh/MocA family oxidoreductase</fullName>
    </submittedName>
</protein>
<gene>
    <name evidence="9" type="ORF">MUN53_09140</name>
</gene>
<sequence>MKKITQWVVGACAAFALISTPVSMNAQSLSPSTKWHWEKGTIVIDTPERPAGQQHALGLKAPKLNVVRVAFVGLGMRGPGAVERFTYIPGVQIVALCDYEKDRAEKCQDILRKASLPPAAIYSGAEGYKELCQREDVDLVYIAADWDHHFPIAKCALENGKHTAIEVPSAMNLEQCWELINLSEKTRKHCMILENCCYDWFEMNTLNMAQQGVFGEVIRAQGAYIHNLDDFWDYYWKNGKEDKLGWRLRYNKENRGDVYATHGLGPVAQALDIHRGDRMTTLVAMDTKSVHGKALVERATGEKCDNFRNGDHTTTLIRTENGKVIEIQHDVMNPQPYNRLYQLTGTKGFANKYPVEGYAIDSKQMAASGVQPKVDNLSTHSFLPKEEMDALVAKFQHPILKKYGEMAKEVGGHGGMDFIMDSRLVYCLQNGLPLDMDVYDLAEWCSLAELGAISMDNGCAAVAFPDFTRGHWNDVKGYKHAFATPEEEEASMKIAQEFTAKQKELGAKEWEKIAKKEAKAAKKAAKK</sequence>
<dbReference type="Pfam" id="PF21252">
    <property type="entry name" value="Glyco_hydro_109_C"/>
    <property type="match status" value="1"/>
</dbReference>
<comment type="cofactor">
    <cofactor evidence="1">
        <name>NAD(+)</name>
        <dbReference type="ChEBI" id="CHEBI:57540"/>
    </cofactor>
</comment>
<reference evidence="9 10" key="1">
    <citation type="submission" date="2022-03" db="EMBL/GenBank/DDBJ databases">
        <title>Parabacteroides sp. nov. isolated from swine feces.</title>
        <authorList>
            <person name="Bak J.E."/>
        </authorList>
    </citation>
    <scope>NUCLEOTIDE SEQUENCE [LARGE SCALE GENOMIC DNA]</scope>
    <source>
        <strain evidence="9 10">AGMB00274</strain>
    </source>
</reference>
<comment type="similarity">
    <text evidence="2">Belongs to the Gfo/Idh/MocA family. Glycosyl hydrolase 109 subfamily.</text>
</comment>
<dbReference type="Gene3D" id="3.40.50.720">
    <property type="entry name" value="NAD(P)-binding Rossmann-like Domain"/>
    <property type="match status" value="1"/>
</dbReference>
<dbReference type="Proteomes" id="UP001165444">
    <property type="component" value="Unassembled WGS sequence"/>
</dbReference>
<keyword evidence="6" id="KW-0732">Signal</keyword>
<feature type="domain" description="Gfo/Idh/MocA-like oxidoreductase N-terminal" evidence="7">
    <location>
        <begin position="67"/>
        <end position="191"/>
    </location>
</feature>
<organism evidence="9 10">
    <name type="scientific">Parabacteroides faecalis</name>
    <dbReference type="NCBI Taxonomy" id="2924040"/>
    <lineage>
        <taxon>Bacteria</taxon>
        <taxon>Pseudomonadati</taxon>
        <taxon>Bacteroidota</taxon>
        <taxon>Bacteroidia</taxon>
        <taxon>Bacteroidales</taxon>
        <taxon>Tannerellaceae</taxon>
        <taxon>Parabacteroides</taxon>
    </lineage>
</organism>
<evidence type="ECO:0000256" key="3">
    <source>
        <dbReference type="ARBA" id="ARBA00022801"/>
    </source>
</evidence>
<evidence type="ECO:0000256" key="2">
    <source>
        <dbReference type="ARBA" id="ARBA00009329"/>
    </source>
</evidence>
<dbReference type="InterPro" id="IPR036291">
    <property type="entry name" value="NAD(P)-bd_dom_sf"/>
</dbReference>
<feature type="chain" id="PRO_5045915885" evidence="6">
    <location>
        <begin position="27"/>
        <end position="527"/>
    </location>
</feature>